<dbReference type="RefSeq" id="WP_149082775.1">
    <property type="nucleotide sequence ID" value="NZ_VTAW01000032.1"/>
</dbReference>
<comment type="similarity">
    <text evidence="1">Belongs to the C/M/P thioester hydrolase family.</text>
</comment>
<dbReference type="SUPFAM" id="SSF53474">
    <property type="entry name" value="alpha/beta-Hydrolases"/>
    <property type="match status" value="1"/>
</dbReference>
<dbReference type="InterPro" id="IPR042490">
    <property type="entry name" value="Thio_Ohase/BAAT_N"/>
</dbReference>
<dbReference type="Pfam" id="PF04775">
    <property type="entry name" value="Bile_Hydr_Trans"/>
    <property type="match status" value="1"/>
</dbReference>
<dbReference type="PIRSF" id="PIRSF016521">
    <property type="entry name" value="Acyl-CoA_hydro"/>
    <property type="match status" value="1"/>
</dbReference>
<comment type="caution">
    <text evidence="4">The sequence shown here is derived from an EMBL/GenBank/DDBJ whole genome shotgun (WGS) entry which is preliminary data.</text>
</comment>
<reference evidence="4 5" key="1">
    <citation type="submission" date="2019-08" db="EMBL/GenBank/DDBJ databases">
        <title>Archaea genome.</title>
        <authorList>
            <person name="Kajale S."/>
            <person name="Shouche Y."/>
            <person name="Deshpande N."/>
            <person name="Sharma A."/>
        </authorList>
    </citation>
    <scope>NUCLEOTIDE SEQUENCE [LARGE SCALE GENOMIC DNA]</scope>
    <source>
        <strain evidence="4 5">ESP3B_9</strain>
    </source>
</reference>
<dbReference type="InterPro" id="IPR006862">
    <property type="entry name" value="Thio_Ohase/aa_AcTrfase"/>
</dbReference>
<evidence type="ECO:0008006" key="6">
    <source>
        <dbReference type="Google" id="ProtNLM"/>
    </source>
</evidence>
<evidence type="ECO:0000256" key="1">
    <source>
        <dbReference type="ARBA" id="ARBA00006538"/>
    </source>
</evidence>
<dbReference type="Pfam" id="PF08840">
    <property type="entry name" value="BAAT_C"/>
    <property type="match status" value="1"/>
</dbReference>
<gene>
    <name evidence="4" type="ORF">FYC77_17435</name>
</gene>
<evidence type="ECO:0000313" key="5">
    <source>
        <dbReference type="Proteomes" id="UP000324104"/>
    </source>
</evidence>
<dbReference type="GO" id="GO:0047617">
    <property type="term" value="F:fatty acyl-CoA hydrolase activity"/>
    <property type="evidence" value="ECO:0007669"/>
    <property type="project" value="TreeGrafter"/>
</dbReference>
<evidence type="ECO:0000259" key="2">
    <source>
        <dbReference type="Pfam" id="PF04775"/>
    </source>
</evidence>
<dbReference type="AlphaFoldDB" id="A0A5D5AIE2"/>
<dbReference type="GO" id="GO:0006637">
    <property type="term" value="P:acyl-CoA metabolic process"/>
    <property type="evidence" value="ECO:0007669"/>
    <property type="project" value="InterPro"/>
</dbReference>
<dbReference type="GO" id="GO:0006631">
    <property type="term" value="P:fatty acid metabolic process"/>
    <property type="evidence" value="ECO:0007669"/>
    <property type="project" value="TreeGrafter"/>
</dbReference>
<feature type="domain" description="Acyl-CoA thioester hydrolase/bile acid-CoA amino acid N-acetyltransferase" evidence="2">
    <location>
        <begin position="54"/>
        <end position="168"/>
    </location>
</feature>
<dbReference type="InterPro" id="IPR016662">
    <property type="entry name" value="Acyl-CoA_thioEstase_long-chain"/>
</dbReference>
<keyword evidence="5" id="KW-1185">Reference proteome</keyword>
<dbReference type="PANTHER" id="PTHR10824">
    <property type="entry name" value="ACYL-COENZYME A THIOESTERASE-RELATED"/>
    <property type="match status" value="1"/>
</dbReference>
<dbReference type="Gene3D" id="2.60.40.2240">
    <property type="entry name" value="Acyl-CoA thioester hydrolase/BAAT N-terminal domain"/>
    <property type="match status" value="1"/>
</dbReference>
<dbReference type="Gene3D" id="3.40.50.1820">
    <property type="entry name" value="alpha/beta hydrolase"/>
    <property type="match status" value="1"/>
</dbReference>
<dbReference type="InterPro" id="IPR029058">
    <property type="entry name" value="AB_hydrolase_fold"/>
</dbReference>
<evidence type="ECO:0000259" key="3">
    <source>
        <dbReference type="Pfam" id="PF08840"/>
    </source>
</evidence>
<dbReference type="EMBL" id="VTAW01000032">
    <property type="protein sequence ID" value="TYT60693.1"/>
    <property type="molecule type" value="Genomic_DNA"/>
</dbReference>
<feature type="domain" description="BAAT/Acyl-CoA thioester hydrolase C-terminal" evidence="3">
    <location>
        <begin position="232"/>
        <end position="410"/>
    </location>
</feature>
<proteinExistence type="inferred from homology"/>
<sequence length="417" mass="44136">METSGGKLADANRRRFLGVVGAGVVGTTSGCLGEVRSIAETEPTFDHPESVRIDERFSLEISGLPSGEEVEVTATADDDNDVTWSTTATYEATDGTIDLEADVPVDGTDDDAGTMQLIQSMETVDGEGSTYTPPPEETLSLEVSAGDDVLGASTMTRTFGDPELTVTELDGGPAGVAFEPPGSDPVPAVVVLHASEAEPLTDYARMLASNGFVALALHYYGAEGLPDELVEVPLELVNEAAAWLLDHDRVEDSQVGLFGRARGGELALLAGSRFDSVGPVVSLNGSGVVVTGLSPGHATEHAWTLDGEPIPHFTGDDEREEAAIAVEENDGPVLLVSGGEDLLWESTELTSVAEDRLEERDFSHEYDHLVFDDAGHAIRYPYVPTGNRENLQLGGTSAGYAEADGTYWPRALETLRS</sequence>
<dbReference type="PANTHER" id="PTHR10824:SF4">
    <property type="entry name" value="ACYL-COENZYME A THIOESTERASE 1-LIKE"/>
    <property type="match status" value="1"/>
</dbReference>
<accession>A0A5D5AIE2</accession>
<name>A0A5D5AIE2_9EURY</name>
<organism evidence="4 5">
    <name type="scientific">Natrialba swarupiae</name>
    <dbReference type="NCBI Taxonomy" id="2448032"/>
    <lineage>
        <taxon>Archaea</taxon>
        <taxon>Methanobacteriati</taxon>
        <taxon>Methanobacteriota</taxon>
        <taxon>Stenosarchaea group</taxon>
        <taxon>Halobacteria</taxon>
        <taxon>Halobacteriales</taxon>
        <taxon>Natrialbaceae</taxon>
        <taxon>Natrialba</taxon>
    </lineage>
</organism>
<dbReference type="InterPro" id="IPR014940">
    <property type="entry name" value="BAAT_C"/>
</dbReference>
<evidence type="ECO:0000313" key="4">
    <source>
        <dbReference type="EMBL" id="TYT60693.1"/>
    </source>
</evidence>
<dbReference type="PROSITE" id="PS51257">
    <property type="entry name" value="PROKAR_LIPOPROTEIN"/>
    <property type="match status" value="1"/>
</dbReference>
<dbReference type="Proteomes" id="UP000324104">
    <property type="component" value="Unassembled WGS sequence"/>
</dbReference>
<protein>
    <recommendedName>
        <fullName evidence="6">Dienelactone hydrolase</fullName>
    </recommendedName>
</protein>